<keyword evidence="7 8" id="KW-0675">Receptor</keyword>
<evidence type="ECO:0000256" key="2">
    <source>
        <dbReference type="ARBA" id="ARBA00022490"/>
    </source>
</evidence>
<dbReference type="InterPro" id="IPR003593">
    <property type="entry name" value="AAA+_ATPase"/>
</dbReference>
<evidence type="ECO:0000313" key="12">
    <source>
        <dbReference type="EMBL" id="BAB59674.1"/>
    </source>
</evidence>
<keyword evidence="1 8" id="KW-1003">Cell membrane</keyword>
<keyword evidence="4 8" id="KW-0378">Hydrolase</keyword>
<reference evidence="12 13" key="2">
    <citation type="journal article" date="2000" name="Proc. Natl. Acad. Sci. U.S.A.">
        <title>Archaeal adaptation to higher temperatures revealed by genomic sequence of Thermoplasma volcanium.</title>
        <authorList>
            <person name="Kawashima T."/>
            <person name="Amano N."/>
            <person name="Koike H."/>
            <person name="Makino S."/>
            <person name="Higuchi S."/>
            <person name="Kawashima-Ohya Y."/>
            <person name="Watanabe K."/>
            <person name="Yamazaki M."/>
            <person name="Kanehori K."/>
            <person name="Kawamoto T."/>
            <person name="Nunoshiba T."/>
            <person name="Yamamoto Y."/>
            <person name="Aramaki H."/>
            <person name="Makino K."/>
            <person name="Suzuki M."/>
        </authorList>
    </citation>
    <scope>NUCLEOTIDE SEQUENCE [LARGE SCALE GENOMIC DNA]</scope>
    <source>
        <strain evidence="13">ATCC 51530 / DSM 4299 / JCM 9571 / NBRC 15438 / GSS1</strain>
    </source>
</reference>
<dbReference type="NCBIfam" id="TIGR00064">
    <property type="entry name" value="ftsY"/>
    <property type="match status" value="1"/>
</dbReference>
<evidence type="ECO:0000313" key="13">
    <source>
        <dbReference type="Proteomes" id="UP000001017"/>
    </source>
</evidence>
<dbReference type="InterPro" id="IPR036225">
    <property type="entry name" value="SRP/SRP_N"/>
</dbReference>
<feature type="binding site" evidence="8">
    <location>
        <begin position="176"/>
        <end position="180"/>
    </location>
    <ligand>
        <name>GTP</name>
        <dbReference type="ChEBI" id="CHEBI:37565"/>
    </ligand>
</feature>
<comment type="subcellular location">
    <subcellularLocation>
        <location evidence="8">Cell membrane</location>
        <topology evidence="8">Peripheral membrane protein</topology>
        <orientation evidence="8">Cytoplasmic side</orientation>
    </subcellularLocation>
    <subcellularLocation>
        <location evidence="8">Cytoplasm</location>
    </subcellularLocation>
</comment>
<dbReference type="PhylomeDB" id="Q97BC4"/>
<evidence type="ECO:0000259" key="9">
    <source>
        <dbReference type="SMART" id="SM00382"/>
    </source>
</evidence>
<dbReference type="GO" id="GO:0005047">
    <property type="term" value="F:signal recognition particle binding"/>
    <property type="evidence" value="ECO:0007669"/>
    <property type="project" value="TreeGrafter"/>
</dbReference>
<dbReference type="GO" id="GO:0006614">
    <property type="term" value="P:SRP-dependent cotranslational protein targeting to membrane"/>
    <property type="evidence" value="ECO:0007669"/>
    <property type="project" value="InterPro"/>
</dbReference>
<accession>Q97BC4</accession>
<dbReference type="KEGG" id="tvo:TVG0523258"/>
<feature type="domain" description="Signal recognition particle SRP54 helical bundle" evidence="11">
    <location>
        <begin position="1"/>
        <end position="73"/>
    </location>
</feature>
<dbReference type="eggNOG" id="arCOG01227">
    <property type="taxonomic scope" value="Archaea"/>
</dbReference>
<evidence type="ECO:0000256" key="8">
    <source>
        <dbReference type="HAMAP-Rule" id="MF_00920"/>
    </source>
</evidence>
<feature type="binding site" evidence="8">
    <location>
        <begin position="94"/>
        <end position="101"/>
    </location>
    <ligand>
        <name>GTP</name>
        <dbReference type="ChEBI" id="CHEBI:37565"/>
    </ligand>
</feature>
<dbReference type="RefSeq" id="WP_010916790.1">
    <property type="nucleotide sequence ID" value="NC_002689.2"/>
</dbReference>
<dbReference type="OrthoDB" id="372188at2157"/>
<feature type="domain" description="SRP54-type proteins GTP-binding" evidence="10">
    <location>
        <begin position="87"/>
        <end position="282"/>
    </location>
</feature>
<dbReference type="InterPro" id="IPR004390">
    <property type="entry name" value="SR_rcpt_FtsY"/>
</dbReference>
<dbReference type="Pfam" id="PF00448">
    <property type="entry name" value="SRP54"/>
    <property type="match status" value="1"/>
</dbReference>
<dbReference type="SMART" id="SM00963">
    <property type="entry name" value="SRP54_N"/>
    <property type="match status" value="1"/>
</dbReference>
<reference evidence="12 13" key="1">
    <citation type="journal article" date="1999" name="Proc. Jpn. Acad.">
        <title>Determination of the complete genomic DNA sequence of Thermoplasma volvanium GSS1.</title>
        <authorList>
            <person name="Kawashima T."/>
            <person name="Yamamoto Y."/>
            <person name="Aramaki H."/>
            <person name="Nunoshiba T."/>
            <person name="Kawamoto T."/>
            <person name="Watanabe K."/>
            <person name="Yamazaki M."/>
            <person name="Kanehori K."/>
            <person name="Amano N."/>
            <person name="Ohya Y."/>
            <person name="Makino K."/>
            <person name="Suzuki M."/>
        </authorList>
    </citation>
    <scope>NUCLEOTIDE SEQUENCE [LARGE SCALE GENOMIC DNA]</scope>
    <source>
        <strain evidence="13">ATCC 51530 / DSM 4299 / JCM 9571 / NBRC 15438 / GSS1</strain>
    </source>
</reference>
<organism evidence="12 13">
    <name type="scientific">Thermoplasma volcanium (strain ATCC 51530 / DSM 4299 / JCM 9571 / NBRC 15438 / GSS1)</name>
    <dbReference type="NCBI Taxonomy" id="273116"/>
    <lineage>
        <taxon>Archaea</taxon>
        <taxon>Methanobacteriati</taxon>
        <taxon>Thermoplasmatota</taxon>
        <taxon>Thermoplasmata</taxon>
        <taxon>Thermoplasmatales</taxon>
        <taxon>Thermoplasmataceae</taxon>
        <taxon>Thermoplasma</taxon>
    </lineage>
</organism>
<dbReference type="InterPro" id="IPR027417">
    <property type="entry name" value="P-loop_NTPase"/>
</dbReference>
<keyword evidence="2 8" id="KW-0963">Cytoplasm</keyword>
<dbReference type="PANTHER" id="PTHR43134">
    <property type="entry name" value="SIGNAL RECOGNITION PARTICLE RECEPTOR SUBUNIT ALPHA"/>
    <property type="match status" value="1"/>
</dbReference>
<sequence length="287" mass="31791">MFEKFKKKLVEIFSRKKIDPDEAAEEIPLKLIEADVSVETAEYLGNLVRNKLKDRDFSGELNDVLYASIKEILAIPKPDILNVNKKPFVIMFLGINGTGKTTTIGKVAKYLKSKGKSVVLSASDTFRAGAIEQLSMIGKEIGVEVIKHEKGSDPSSVAFDAIQHAKARNIDYVLVDTAGRMNTNKNLMDEMKKIKRVSNPDITLLVLDAVAGQDSINQARTFHENVGFDAVIVTKLDTDARGGSILSIYHDLRKPVLFACVGQGLDDIMQFDADWYIEKLMPENSIA</sequence>
<keyword evidence="3 8" id="KW-0547">Nucleotide-binding</keyword>
<dbReference type="GO" id="GO:0003924">
    <property type="term" value="F:GTPase activity"/>
    <property type="evidence" value="ECO:0007669"/>
    <property type="project" value="UniProtKB-UniRule"/>
</dbReference>
<keyword evidence="5 8" id="KW-0342">GTP-binding</keyword>
<dbReference type="HAMAP" id="MF_00920">
    <property type="entry name" value="FtsY"/>
    <property type="match status" value="1"/>
</dbReference>
<dbReference type="Gene3D" id="1.20.120.140">
    <property type="entry name" value="Signal recognition particle SRP54, nucleotide-binding domain"/>
    <property type="match status" value="1"/>
</dbReference>
<dbReference type="GO" id="GO:0005525">
    <property type="term" value="F:GTP binding"/>
    <property type="evidence" value="ECO:0007669"/>
    <property type="project" value="UniProtKB-UniRule"/>
</dbReference>
<protein>
    <recommendedName>
        <fullName evidence="8">Signal recognition particle receptor FtsY</fullName>
        <shortName evidence="8">SRP receptor</shortName>
        <ecNumber evidence="8">3.6.5.4</ecNumber>
    </recommendedName>
</protein>
<dbReference type="CDD" id="cd17874">
    <property type="entry name" value="FtsY"/>
    <property type="match status" value="1"/>
</dbReference>
<feature type="binding site" evidence="8">
    <location>
        <begin position="234"/>
        <end position="237"/>
    </location>
    <ligand>
        <name>GTP</name>
        <dbReference type="ChEBI" id="CHEBI:37565"/>
    </ligand>
</feature>
<evidence type="ECO:0000256" key="7">
    <source>
        <dbReference type="ARBA" id="ARBA00023170"/>
    </source>
</evidence>
<dbReference type="InterPro" id="IPR042101">
    <property type="entry name" value="SRP54_N_sf"/>
</dbReference>
<evidence type="ECO:0000259" key="11">
    <source>
        <dbReference type="SMART" id="SM00963"/>
    </source>
</evidence>
<name>Q97BC4_THEVO</name>
<comment type="subunit">
    <text evidence="8">Part of the signal recognition particle protein translocation system, which is composed of SRP and FtsY.</text>
</comment>
<gene>
    <name evidence="8" type="primary">ftsY</name>
    <name evidence="12" type="ORF">TVG0523258</name>
</gene>
<dbReference type="Proteomes" id="UP000001017">
    <property type="component" value="Chromosome"/>
</dbReference>
<dbReference type="SUPFAM" id="SSF47364">
    <property type="entry name" value="Domain of the SRP/SRP receptor G-proteins"/>
    <property type="match status" value="1"/>
</dbReference>
<evidence type="ECO:0000256" key="5">
    <source>
        <dbReference type="ARBA" id="ARBA00023134"/>
    </source>
</evidence>
<keyword evidence="13" id="KW-1185">Reference proteome</keyword>
<feature type="domain" description="AAA+ ATPase" evidence="9">
    <location>
        <begin position="86"/>
        <end position="282"/>
    </location>
</feature>
<evidence type="ECO:0000256" key="4">
    <source>
        <dbReference type="ARBA" id="ARBA00022801"/>
    </source>
</evidence>
<dbReference type="InterPro" id="IPR000897">
    <property type="entry name" value="SRP54_GTPase_dom"/>
</dbReference>
<dbReference type="STRING" id="273116.gene:9381316"/>
<dbReference type="HOGENOM" id="CLU_009301_3_1_2"/>
<comment type="function">
    <text evidence="8">Involved in targeting and insertion of nascent membrane proteins into the cytoplasmic membrane. Acts as a receptor for the complex formed by the signal recognition particle (SRP) and the ribosome-nascent chain (RNC).</text>
</comment>
<keyword evidence="6 8" id="KW-0472">Membrane</keyword>
<dbReference type="Gene3D" id="3.40.50.300">
    <property type="entry name" value="P-loop containing nucleotide triphosphate hydrolases"/>
    <property type="match status" value="1"/>
</dbReference>
<evidence type="ECO:0000256" key="6">
    <source>
        <dbReference type="ARBA" id="ARBA00023136"/>
    </source>
</evidence>
<comment type="catalytic activity">
    <reaction evidence="8">
        <text>GTP + H2O = GDP + phosphate + H(+)</text>
        <dbReference type="Rhea" id="RHEA:19669"/>
        <dbReference type="ChEBI" id="CHEBI:15377"/>
        <dbReference type="ChEBI" id="CHEBI:15378"/>
        <dbReference type="ChEBI" id="CHEBI:37565"/>
        <dbReference type="ChEBI" id="CHEBI:43474"/>
        <dbReference type="ChEBI" id="CHEBI:58189"/>
        <dbReference type="EC" id="3.6.5.4"/>
    </reaction>
</comment>
<dbReference type="SUPFAM" id="SSF52540">
    <property type="entry name" value="P-loop containing nucleoside triphosphate hydrolases"/>
    <property type="match status" value="1"/>
</dbReference>
<dbReference type="PaxDb" id="273116-14324747"/>
<dbReference type="SMART" id="SM00382">
    <property type="entry name" value="AAA"/>
    <property type="match status" value="1"/>
</dbReference>
<proteinExistence type="inferred from homology"/>
<evidence type="ECO:0000259" key="10">
    <source>
        <dbReference type="SMART" id="SM00962"/>
    </source>
</evidence>
<dbReference type="GO" id="GO:0005737">
    <property type="term" value="C:cytoplasm"/>
    <property type="evidence" value="ECO:0007669"/>
    <property type="project" value="UniProtKB-SubCell"/>
</dbReference>
<dbReference type="GeneID" id="1441048"/>
<dbReference type="EMBL" id="BA000011">
    <property type="protein sequence ID" value="BAB59674.1"/>
    <property type="molecule type" value="Genomic_DNA"/>
</dbReference>
<evidence type="ECO:0000256" key="3">
    <source>
        <dbReference type="ARBA" id="ARBA00022741"/>
    </source>
</evidence>
<dbReference type="GO" id="GO:0005886">
    <property type="term" value="C:plasma membrane"/>
    <property type="evidence" value="ECO:0007669"/>
    <property type="project" value="UniProtKB-SubCell"/>
</dbReference>
<dbReference type="EC" id="3.6.5.4" evidence="8"/>
<dbReference type="SMART" id="SM00962">
    <property type="entry name" value="SRP54"/>
    <property type="match status" value="1"/>
</dbReference>
<comment type="similarity">
    <text evidence="8">Belongs to the GTP-binding SRP family. FtsY subfamily.</text>
</comment>
<dbReference type="InterPro" id="IPR013822">
    <property type="entry name" value="Signal_recog_particl_SRP54_hlx"/>
</dbReference>
<dbReference type="PANTHER" id="PTHR43134:SF1">
    <property type="entry name" value="SIGNAL RECOGNITION PARTICLE RECEPTOR SUBUNIT ALPHA"/>
    <property type="match status" value="1"/>
</dbReference>
<dbReference type="FunFam" id="3.40.50.300:FF:000053">
    <property type="entry name" value="Signal recognition particle receptor FtsY"/>
    <property type="match status" value="1"/>
</dbReference>
<dbReference type="AlphaFoldDB" id="Q97BC4"/>
<dbReference type="Pfam" id="PF02881">
    <property type="entry name" value="SRP54_N"/>
    <property type="match status" value="1"/>
</dbReference>
<evidence type="ECO:0000256" key="1">
    <source>
        <dbReference type="ARBA" id="ARBA00022475"/>
    </source>
</evidence>